<keyword evidence="5" id="KW-0694">RNA-binding</keyword>
<dbReference type="GO" id="GO:0019843">
    <property type="term" value="F:rRNA binding"/>
    <property type="evidence" value="ECO:0007669"/>
    <property type="project" value="UniProtKB-UniRule"/>
</dbReference>
<dbReference type="GO" id="GO:0006412">
    <property type="term" value="P:translation"/>
    <property type="evidence" value="ECO:0007669"/>
    <property type="project" value="UniProtKB-UniRule"/>
</dbReference>
<keyword evidence="5" id="KW-0699">rRNA-binding</keyword>
<dbReference type="PANTHER" id="PTHR11721:SF3">
    <property type="entry name" value="LARGE RIBOSOMAL SUBUNIT PROTEIN UL15"/>
    <property type="match status" value="1"/>
</dbReference>
<evidence type="ECO:0000259" key="7">
    <source>
        <dbReference type="Pfam" id="PF00828"/>
    </source>
</evidence>
<comment type="subunit">
    <text evidence="5">Part of the 50S ribosomal subunit.</text>
</comment>
<comment type="function">
    <text evidence="5">Binds to the 23S rRNA.</text>
</comment>
<dbReference type="InterPro" id="IPR021131">
    <property type="entry name" value="Ribosomal_uL15/eL18"/>
</dbReference>
<evidence type="ECO:0000256" key="1">
    <source>
        <dbReference type="ARBA" id="ARBA00007320"/>
    </source>
</evidence>
<evidence type="ECO:0000256" key="2">
    <source>
        <dbReference type="ARBA" id="ARBA00022980"/>
    </source>
</evidence>
<dbReference type="HAMAP" id="MF_01341">
    <property type="entry name" value="Ribosomal_uL15"/>
    <property type="match status" value="1"/>
</dbReference>
<dbReference type="Gene3D" id="3.100.10.10">
    <property type="match status" value="1"/>
</dbReference>
<evidence type="ECO:0000256" key="3">
    <source>
        <dbReference type="ARBA" id="ARBA00023274"/>
    </source>
</evidence>
<evidence type="ECO:0000256" key="4">
    <source>
        <dbReference type="ARBA" id="ARBA00035200"/>
    </source>
</evidence>
<dbReference type="PANTHER" id="PTHR11721">
    <property type="entry name" value="60S RIBOSOMAL PROTEIN L27A"/>
    <property type="match status" value="1"/>
</dbReference>
<dbReference type="InterPro" id="IPR027386">
    <property type="entry name" value="Rbsml_uL15_N"/>
</dbReference>
<dbReference type="OMA" id="WGRVGQH"/>
<evidence type="ECO:0000256" key="5">
    <source>
        <dbReference type="HAMAP-Rule" id="MF_01341"/>
    </source>
</evidence>
<keyword evidence="2 5" id="KW-0689">Ribosomal protein</keyword>
<comment type="caution">
    <text evidence="8">The sequence shown here is derived from an EMBL/GenBank/DDBJ whole genome shotgun (WGS) entry which is preliminary data.</text>
</comment>
<dbReference type="EMBL" id="LVVT01000024">
    <property type="protein sequence ID" value="TQS81166.1"/>
    <property type="molecule type" value="Genomic_DNA"/>
</dbReference>
<feature type="compositionally biased region" description="Basic residues" evidence="6">
    <location>
        <begin position="1"/>
        <end position="21"/>
    </location>
</feature>
<name>A0A8J8TE29_9ARCH</name>
<feature type="domain" description="Large ribosomal subunit protein uL15/eL18" evidence="7">
    <location>
        <begin position="77"/>
        <end position="139"/>
    </location>
</feature>
<gene>
    <name evidence="5" type="primary">rpl15</name>
    <name evidence="8" type="ORF">A3207_04640</name>
</gene>
<accession>A0A8J8TE29</accession>
<dbReference type="RefSeq" id="WP_020448361.1">
    <property type="nucleotide sequence ID" value="NZ_CAYAXV010000002.1"/>
</dbReference>
<evidence type="ECO:0000313" key="9">
    <source>
        <dbReference type="Proteomes" id="UP000752814"/>
    </source>
</evidence>
<dbReference type="GO" id="GO:0022625">
    <property type="term" value="C:cytosolic large ribosomal subunit"/>
    <property type="evidence" value="ECO:0007669"/>
    <property type="project" value="TreeGrafter"/>
</dbReference>
<keyword evidence="3 5" id="KW-0687">Ribonucleoprotein</keyword>
<reference evidence="8" key="1">
    <citation type="submission" date="2016-03" db="EMBL/GenBank/DDBJ databases">
        <authorList>
            <person name="Borrel G."/>
            <person name="Mccann A."/>
            <person name="O'Toole P.W."/>
        </authorList>
    </citation>
    <scope>NUCLEOTIDE SEQUENCE</scope>
    <source>
        <strain evidence="8">183</strain>
    </source>
</reference>
<dbReference type="Pfam" id="PF00828">
    <property type="entry name" value="Ribosomal_L27A"/>
    <property type="match status" value="1"/>
</dbReference>
<feature type="region of interest" description="Disordered" evidence="6">
    <location>
        <begin position="1"/>
        <end position="30"/>
    </location>
</feature>
<dbReference type="GeneID" id="41322884"/>
<dbReference type="AlphaFoldDB" id="A0A8J8TE29"/>
<proteinExistence type="inferred from homology"/>
<dbReference type="Proteomes" id="UP000752814">
    <property type="component" value="Unassembled WGS sequence"/>
</dbReference>
<dbReference type="InterPro" id="IPR036227">
    <property type="entry name" value="Ribosomal_uL15/eL18_sf"/>
</dbReference>
<dbReference type="Gene3D" id="4.10.990.10">
    <property type="match status" value="1"/>
</dbReference>
<protein>
    <recommendedName>
        <fullName evidence="4 5">Large ribosomal subunit protein uL15</fullName>
    </recommendedName>
</protein>
<dbReference type="GO" id="GO:0003735">
    <property type="term" value="F:structural constituent of ribosome"/>
    <property type="evidence" value="ECO:0007669"/>
    <property type="project" value="InterPro"/>
</dbReference>
<evidence type="ECO:0000256" key="6">
    <source>
        <dbReference type="SAM" id="MobiDB-lite"/>
    </source>
</evidence>
<evidence type="ECO:0000313" key="8">
    <source>
        <dbReference type="EMBL" id="TQS81166.1"/>
    </source>
</evidence>
<sequence>MPSRTNKFRGRRTHGRGKKSGRGAGKMGGHGNAGLLKHKFMWVLKNDPQHFGRHGFKRPQKMVSAKISMNLATMEEQLEDYMKQGFAVEQDGKVKINLTSMGVDKLLGFGNVSKSYDVTVAETSALAREKIEAAGGSIVEEL</sequence>
<comment type="similarity">
    <text evidence="1 5">Belongs to the universal ribosomal protein uL15 family.</text>
</comment>
<dbReference type="InterPro" id="IPR030878">
    <property type="entry name" value="Ribosomal_uL15"/>
</dbReference>
<dbReference type="SUPFAM" id="SSF52080">
    <property type="entry name" value="Ribosomal proteins L15p and L18e"/>
    <property type="match status" value="1"/>
</dbReference>
<organism evidence="8 9">
    <name type="scientific">Candidatus Methanomassiliicoccus intestinalis</name>
    <dbReference type="NCBI Taxonomy" id="1406512"/>
    <lineage>
        <taxon>Archaea</taxon>
        <taxon>Methanobacteriati</taxon>
        <taxon>Thermoplasmatota</taxon>
        <taxon>Thermoplasmata</taxon>
        <taxon>Methanomassiliicoccales</taxon>
        <taxon>Methanomassiliicoccaceae</taxon>
        <taxon>Methanomassiliicoccus</taxon>
    </lineage>
</organism>